<dbReference type="SMART" id="SM00028">
    <property type="entry name" value="TPR"/>
    <property type="match status" value="4"/>
</dbReference>
<dbReference type="OrthoDB" id="9766687at2"/>
<dbReference type="InterPro" id="IPR026634">
    <property type="entry name" value="TPST-like"/>
</dbReference>
<accession>A0A328P491</accession>
<dbReference type="Pfam" id="PF13469">
    <property type="entry name" value="Sulfotransfer_3"/>
    <property type="match status" value="1"/>
</dbReference>
<reference evidence="3 4" key="1">
    <citation type="journal article" date="2018" name="Genet. Mol. Biol.">
        <title>The genome sequence of Dyella jiangningensis FCAV SCS01 from a lignocellulose-decomposing microbial consortium metagenome reveals potential for biotechnological applications.</title>
        <authorList>
            <person name="Desiderato J.G."/>
            <person name="Alvarenga D.O."/>
            <person name="Constancio M.T.L."/>
            <person name="Alves L.M.C."/>
            <person name="Varani A.M."/>
        </authorList>
    </citation>
    <scope>NUCLEOTIDE SEQUENCE [LARGE SCALE GENOMIC DNA]</scope>
    <source>
        <strain evidence="3 4">FCAV SCS01</strain>
    </source>
</reference>
<evidence type="ECO:0000313" key="3">
    <source>
        <dbReference type="EMBL" id="RAO75836.1"/>
    </source>
</evidence>
<dbReference type="InterPro" id="IPR027417">
    <property type="entry name" value="P-loop_NTPase"/>
</dbReference>
<name>A0A328P491_9GAMM</name>
<comment type="caution">
    <text evidence="3">The sequence shown here is derived from an EMBL/GenBank/DDBJ whole genome shotgun (WGS) entry which is preliminary data.</text>
</comment>
<evidence type="ECO:0000256" key="2">
    <source>
        <dbReference type="PROSITE-ProRule" id="PRU00339"/>
    </source>
</evidence>
<dbReference type="GO" id="GO:0008476">
    <property type="term" value="F:protein-tyrosine sulfotransferase activity"/>
    <property type="evidence" value="ECO:0007669"/>
    <property type="project" value="InterPro"/>
</dbReference>
<dbReference type="PROSITE" id="PS50005">
    <property type="entry name" value="TPR"/>
    <property type="match status" value="1"/>
</dbReference>
<dbReference type="EMBL" id="NFZS01000004">
    <property type="protein sequence ID" value="RAO75836.1"/>
    <property type="molecule type" value="Genomic_DNA"/>
</dbReference>
<sequence>MQASIETIAALAQKGALTEAEGACRQLLSEQPAFEPALEWLAYVLQLQQRSAEARDCYRQLTELNPRNGGHWSNLATLLRDEGKLEEAERAYTTSLRIDPDDCIVQGNLGLLYMERGEYVRARSLLVEATRRQPGVMSVRIYAVMASYECGDTLGVEELLAGWESWPPLTEDLRVDLAWIFAQLGRAAEAEHLLNETLDTSGQRPRTLARLIHLYERVNRLDEARVLLEGLPDPETLTDEVDRYEVIAAHGVMAQRGHDPAMTRNLLERLVIQTRERKHRSNLYFGIAKACDKAGETAAAMQALAEAHAIQLENAAQLVPELMAPGVEPLAPSTLRVEASDLGSDESWREAGDVATSPVFVVGFPRSGTTMLEQMLDAHPGLTSMDERPFMQAIAERLQHHGVLYPEHLWKLSEDDAAELRRYYWHLVSRAVELAPGQRVVDKNPLNLLHLPLIVRLFPKAPVILALRHPCDVLLSCYMQNFRSPGFQVLCSSLERLARGYVNAMRFWVHHEALLKPHVLRLRYEDLLDDFEPMVKRIGDFIGVEDSTPLLRFHEHAQQKGFISTPSYSQVTQPPNKRAVGRWKRYAEAFEPLRPTLAEVMELWGYDY</sequence>
<dbReference type="Gene3D" id="3.40.50.300">
    <property type="entry name" value="P-loop containing nucleotide triphosphate hydrolases"/>
    <property type="match status" value="1"/>
</dbReference>
<dbReference type="InterPro" id="IPR019734">
    <property type="entry name" value="TPR_rpt"/>
</dbReference>
<gene>
    <name evidence="3" type="ORF">CA260_17555</name>
</gene>
<dbReference type="SUPFAM" id="SSF48452">
    <property type="entry name" value="TPR-like"/>
    <property type="match status" value="1"/>
</dbReference>
<dbReference type="Gene3D" id="1.25.40.10">
    <property type="entry name" value="Tetratricopeptide repeat domain"/>
    <property type="match status" value="2"/>
</dbReference>
<organism evidence="3 4">
    <name type="scientific">Dyella jiangningensis</name>
    <dbReference type="NCBI Taxonomy" id="1379159"/>
    <lineage>
        <taxon>Bacteria</taxon>
        <taxon>Pseudomonadati</taxon>
        <taxon>Pseudomonadota</taxon>
        <taxon>Gammaproteobacteria</taxon>
        <taxon>Lysobacterales</taxon>
        <taxon>Rhodanobacteraceae</taxon>
        <taxon>Dyella</taxon>
    </lineage>
</organism>
<dbReference type="PANTHER" id="PTHR12788:SF10">
    <property type="entry name" value="PROTEIN-TYROSINE SULFOTRANSFERASE"/>
    <property type="match status" value="1"/>
</dbReference>
<dbReference type="Pfam" id="PF14559">
    <property type="entry name" value="TPR_19"/>
    <property type="match status" value="1"/>
</dbReference>
<protein>
    <submittedName>
        <fullName evidence="3">Uncharacterized protein</fullName>
    </submittedName>
</protein>
<dbReference type="SUPFAM" id="SSF52540">
    <property type="entry name" value="P-loop containing nucleoside triphosphate hydrolases"/>
    <property type="match status" value="1"/>
</dbReference>
<keyword evidence="2" id="KW-0802">TPR repeat</keyword>
<dbReference type="Pfam" id="PF13432">
    <property type="entry name" value="TPR_16"/>
    <property type="match status" value="1"/>
</dbReference>
<dbReference type="InterPro" id="IPR011990">
    <property type="entry name" value="TPR-like_helical_dom_sf"/>
</dbReference>
<dbReference type="RefSeq" id="WP_111984297.1">
    <property type="nucleotide sequence ID" value="NZ_NFZS01000004.1"/>
</dbReference>
<feature type="repeat" description="TPR" evidence="2">
    <location>
        <begin position="69"/>
        <end position="102"/>
    </location>
</feature>
<evidence type="ECO:0000313" key="4">
    <source>
        <dbReference type="Proteomes" id="UP000248926"/>
    </source>
</evidence>
<keyword evidence="1" id="KW-0808">Transferase</keyword>
<evidence type="ECO:0000256" key="1">
    <source>
        <dbReference type="ARBA" id="ARBA00022679"/>
    </source>
</evidence>
<dbReference type="Proteomes" id="UP000248926">
    <property type="component" value="Unassembled WGS sequence"/>
</dbReference>
<keyword evidence="4" id="KW-1185">Reference proteome</keyword>
<dbReference type="PANTHER" id="PTHR12788">
    <property type="entry name" value="PROTEIN-TYROSINE SULFOTRANSFERASE 2"/>
    <property type="match status" value="1"/>
</dbReference>
<dbReference type="AlphaFoldDB" id="A0A328P491"/>
<proteinExistence type="predicted"/>